<proteinExistence type="predicted"/>
<evidence type="ECO:0000256" key="1">
    <source>
        <dbReference type="SAM" id="Coils"/>
    </source>
</evidence>
<reference evidence="2 3" key="1">
    <citation type="submission" date="2019-03" db="EMBL/GenBank/DDBJ databases">
        <title>Genomic Encyclopedia of Type Strains, Phase IV (KMG-IV): sequencing the most valuable type-strain genomes for metagenomic binning, comparative biology and taxonomic classification.</title>
        <authorList>
            <person name="Goeker M."/>
        </authorList>
    </citation>
    <scope>NUCLEOTIDE SEQUENCE [LARGE SCALE GENOMIC DNA]</scope>
    <source>
        <strain evidence="2 3">DSM 14836</strain>
    </source>
</reference>
<dbReference type="AlphaFoldDB" id="A0A4R2NLF5"/>
<dbReference type="EMBL" id="SLXM01000012">
    <property type="protein sequence ID" value="TCP22387.1"/>
    <property type="molecule type" value="Genomic_DNA"/>
</dbReference>
<keyword evidence="3" id="KW-1185">Reference proteome</keyword>
<dbReference type="Proteomes" id="UP000294564">
    <property type="component" value="Unassembled WGS sequence"/>
</dbReference>
<protein>
    <submittedName>
        <fullName evidence="2">Uncharacterized protein</fullName>
    </submittedName>
</protein>
<keyword evidence="1" id="KW-0175">Coiled coil</keyword>
<evidence type="ECO:0000313" key="3">
    <source>
        <dbReference type="Proteomes" id="UP000294564"/>
    </source>
</evidence>
<accession>A0A4R2NLF5</accession>
<gene>
    <name evidence="2" type="ORF">EV195_11236</name>
</gene>
<comment type="caution">
    <text evidence="2">The sequence shown here is derived from an EMBL/GenBank/DDBJ whole genome shotgun (WGS) entry which is preliminary data.</text>
</comment>
<name>A0A4R2NLF5_9FLAO</name>
<organism evidence="2 3">
    <name type="scientific">Tenacibaculum skagerrakense</name>
    <dbReference type="NCBI Taxonomy" id="186571"/>
    <lineage>
        <taxon>Bacteria</taxon>
        <taxon>Pseudomonadati</taxon>
        <taxon>Bacteroidota</taxon>
        <taxon>Flavobacteriia</taxon>
        <taxon>Flavobacteriales</taxon>
        <taxon>Flavobacteriaceae</taxon>
        <taxon>Tenacibaculum</taxon>
    </lineage>
</organism>
<feature type="coiled-coil region" evidence="1">
    <location>
        <begin position="24"/>
        <end position="112"/>
    </location>
</feature>
<sequence>MRMEFIMEHWEKLAGAVGVVVSFLAGLKMRNVQLQQAKEEALEKRYNAELQKLENYKRAFEINSEMIESVKSDFLARIQSLSAYIEQLEQMNKKLHQIIAEQQERLDKYSSKYGVDI</sequence>
<evidence type="ECO:0000313" key="2">
    <source>
        <dbReference type="EMBL" id="TCP22387.1"/>
    </source>
</evidence>